<dbReference type="Proteomes" id="UP000544095">
    <property type="component" value="Unassembled WGS sequence"/>
</dbReference>
<dbReference type="AlphaFoldDB" id="A0A8H5PNJ6"/>
<keyword evidence="8" id="KW-1185">Reference proteome</keyword>
<feature type="compositionally biased region" description="Pro residues" evidence="5">
    <location>
        <begin position="302"/>
        <end position="313"/>
    </location>
</feature>
<gene>
    <name evidence="7" type="ORF">FPANT_2815</name>
</gene>
<comment type="caution">
    <text evidence="7">The sequence shown here is derived from an EMBL/GenBank/DDBJ whole genome shotgun (WGS) entry which is preliminary data.</text>
</comment>
<accession>A0A8H5PNJ6</accession>
<feature type="active site" description="Proton acceptor" evidence="3">
    <location>
        <position position="89"/>
    </location>
</feature>
<evidence type="ECO:0000313" key="7">
    <source>
        <dbReference type="EMBL" id="KAF5600042.1"/>
    </source>
</evidence>
<feature type="region of interest" description="Disordered" evidence="5">
    <location>
        <begin position="202"/>
        <end position="279"/>
    </location>
</feature>
<dbReference type="InterPro" id="IPR017939">
    <property type="entry name" value="G-Glutamylcylcotransferase"/>
</dbReference>
<feature type="compositionally biased region" description="Basic and acidic residues" evidence="5">
    <location>
        <begin position="241"/>
        <end position="255"/>
    </location>
</feature>
<dbReference type="GO" id="GO:0003839">
    <property type="term" value="F:gamma-glutamylcyclotransferase activity"/>
    <property type="evidence" value="ECO:0007669"/>
    <property type="project" value="UniProtKB-EC"/>
</dbReference>
<dbReference type="Gene3D" id="3.10.490.10">
    <property type="entry name" value="Gamma-glutamyl cyclotransferase-like"/>
    <property type="match status" value="1"/>
</dbReference>
<protein>
    <recommendedName>
        <fullName evidence="1">gamma-glutamylcyclotransferase</fullName>
        <ecNumber evidence="1">4.3.2.9</ecNumber>
    </recommendedName>
</protein>
<evidence type="ECO:0000259" key="6">
    <source>
        <dbReference type="Pfam" id="PF06094"/>
    </source>
</evidence>
<evidence type="ECO:0000256" key="4">
    <source>
        <dbReference type="PIRSR" id="PIRSR617939-2"/>
    </source>
</evidence>
<evidence type="ECO:0000313" key="8">
    <source>
        <dbReference type="Proteomes" id="UP000544095"/>
    </source>
</evidence>
<organism evidence="7 8">
    <name type="scientific">Fusarium pseudoanthophilum</name>
    <dbReference type="NCBI Taxonomy" id="48495"/>
    <lineage>
        <taxon>Eukaryota</taxon>
        <taxon>Fungi</taxon>
        <taxon>Dikarya</taxon>
        <taxon>Ascomycota</taxon>
        <taxon>Pezizomycotina</taxon>
        <taxon>Sordariomycetes</taxon>
        <taxon>Hypocreomycetidae</taxon>
        <taxon>Hypocreales</taxon>
        <taxon>Nectriaceae</taxon>
        <taxon>Fusarium</taxon>
        <taxon>Fusarium fujikuroi species complex</taxon>
    </lineage>
</organism>
<name>A0A8H5PNJ6_9HYPO</name>
<feature type="compositionally biased region" description="Low complexity" evidence="5">
    <location>
        <begin position="211"/>
        <end position="221"/>
    </location>
</feature>
<dbReference type="SUPFAM" id="SSF110857">
    <property type="entry name" value="Gamma-glutamyl cyclotransferase-like"/>
    <property type="match status" value="1"/>
</dbReference>
<dbReference type="EC" id="4.3.2.9" evidence="1"/>
<proteinExistence type="predicted"/>
<dbReference type="CDD" id="cd06661">
    <property type="entry name" value="GGCT_like"/>
    <property type="match status" value="1"/>
</dbReference>
<feature type="domain" description="Gamma-glutamylcyclotransferase AIG2-like" evidence="6">
    <location>
        <begin position="20"/>
        <end position="113"/>
    </location>
</feature>
<evidence type="ECO:0000256" key="3">
    <source>
        <dbReference type="PIRSR" id="PIRSR617939-1"/>
    </source>
</evidence>
<feature type="region of interest" description="Disordered" evidence="5">
    <location>
        <begin position="292"/>
        <end position="353"/>
    </location>
</feature>
<dbReference type="PANTHER" id="PTHR12935">
    <property type="entry name" value="GAMMA-GLUTAMYLCYCLOTRANSFERASE"/>
    <property type="match status" value="1"/>
</dbReference>
<reference evidence="7 8" key="1">
    <citation type="submission" date="2020-05" db="EMBL/GenBank/DDBJ databases">
        <title>Identification and distribution of gene clusters putatively required for synthesis of sphingolipid metabolism inhibitors in phylogenetically diverse species of the filamentous fungus Fusarium.</title>
        <authorList>
            <person name="Kim H.-S."/>
            <person name="Busman M."/>
            <person name="Brown D.W."/>
            <person name="Divon H."/>
            <person name="Uhlig S."/>
            <person name="Proctor R.H."/>
        </authorList>
    </citation>
    <scope>NUCLEOTIDE SEQUENCE [LARGE SCALE GENOMIC DNA]</scope>
    <source>
        <strain evidence="7 8">NRRL 25211</strain>
    </source>
</reference>
<dbReference type="InterPro" id="IPR013024">
    <property type="entry name" value="GGCT-like"/>
</dbReference>
<feature type="binding site" evidence="4">
    <location>
        <begin position="20"/>
        <end position="25"/>
    </location>
    <ligand>
        <name>substrate</name>
    </ligand>
</feature>
<evidence type="ECO:0000256" key="2">
    <source>
        <dbReference type="ARBA" id="ARBA00023239"/>
    </source>
</evidence>
<dbReference type="InterPro" id="IPR036568">
    <property type="entry name" value="GGCT-like_sf"/>
</dbReference>
<evidence type="ECO:0000256" key="1">
    <source>
        <dbReference type="ARBA" id="ARBA00012346"/>
    </source>
</evidence>
<dbReference type="PANTHER" id="PTHR12935:SF0">
    <property type="entry name" value="GAMMA-GLUTAMYLCYCLOTRANSFERASE"/>
    <property type="match status" value="1"/>
</dbReference>
<dbReference type="InterPro" id="IPR009288">
    <property type="entry name" value="AIG2-like_dom"/>
</dbReference>
<evidence type="ECO:0000256" key="5">
    <source>
        <dbReference type="SAM" id="MobiDB-lite"/>
    </source>
</evidence>
<keyword evidence="2" id="KW-0456">Lyase</keyword>
<dbReference type="Pfam" id="PF06094">
    <property type="entry name" value="GGACT"/>
    <property type="match status" value="1"/>
</dbReference>
<dbReference type="EMBL" id="JAAOAR010000119">
    <property type="protein sequence ID" value="KAF5600042.1"/>
    <property type="molecule type" value="Genomic_DNA"/>
</dbReference>
<sequence>MNLSADEAQTDTGQPLTKYYFAYGSNLHLQQMKRRCPGSKFIGSGKLADHRWQINERGYANVIESQGHWVEGLVYEINPRDEARLDINEGVSKDAYQKKYMTVTLRRAEAALYRRPVSWIVNNGGPDHARVLAQQGEGQRKAINHKPHLEQNILVYISPRYIVDSEPKEEYINRINSGIVDATSLGVTNDYISNCVRPFIPAPTGQTSGDKGAIGPAKATGPPKPKVVRKVPNPAKKVKQPAREVKRATPPRGRDSSPPNNRAPGQRPLHLQPQVVQGQRWTRNAASNVPERLGRLSQSRPSAPPLPPRPLAPHYPGNTLQVPVPVPGRRRPASEVGAPPPPLPPRPTRRVRSIPVIVTHQEGYGGYWYRQKHF</sequence>